<comment type="caution">
    <text evidence="2">The sequence shown here is derived from an EMBL/GenBank/DDBJ whole genome shotgun (WGS) entry which is preliminary data.</text>
</comment>
<name>A0ABU1W767_9GAMM</name>
<dbReference type="EMBL" id="JAVDVY010000001">
    <property type="protein sequence ID" value="MDR7133414.1"/>
    <property type="molecule type" value="Genomic_DNA"/>
</dbReference>
<evidence type="ECO:0000256" key="1">
    <source>
        <dbReference type="SAM" id="MobiDB-lite"/>
    </source>
</evidence>
<dbReference type="Proteomes" id="UP001251524">
    <property type="component" value="Unassembled WGS sequence"/>
</dbReference>
<proteinExistence type="predicted"/>
<evidence type="ECO:0008006" key="4">
    <source>
        <dbReference type="Google" id="ProtNLM"/>
    </source>
</evidence>
<gene>
    <name evidence="2" type="ORF">J2X06_000598</name>
</gene>
<accession>A0ABU1W767</accession>
<keyword evidence="3" id="KW-1185">Reference proteome</keyword>
<dbReference type="RefSeq" id="WP_310058089.1">
    <property type="nucleotide sequence ID" value="NZ_JAVDVY010000001.1"/>
</dbReference>
<reference evidence="2 3" key="1">
    <citation type="submission" date="2023-07" db="EMBL/GenBank/DDBJ databases">
        <title>Sorghum-associated microbial communities from plants grown in Nebraska, USA.</title>
        <authorList>
            <person name="Schachtman D."/>
        </authorList>
    </citation>
    <scope>NUCLEOTIDE SEQUENCE [LARGE SCALE GENOMIC DNA]</scope>
    <source>
        <strain evidence="2 3">BE198</strain>
    </source>
</reference>
<evidence type="ECO:0000313" key="3">
    <source>
        <dbReference type="Proteomes" id="UP001251524"/>
    </source>
</evidence>
<feature type="region of interest" description="Disordered" evidence="1">
    <location>
        <begin position="33"/>
        <end position="56"/>
    </location>
</feature>
<sequence>METDQPRRCRMRFLLFPLTLLCVTGLMGEPARAQHHASHDQAGASRSIPAAGQRWGTDAPLREGMQGIRVAVDALGHYQHGHMGPDQAVLLADKIEGHVRDMIAHCTLAPDADAALHAIIAPLLSNAGALRRDPGDLTVIAPMRKAVADYARQFDDPAAQRAK</sequence>
<protein>
    <recommendedName>
        <fullName evidence="4">DnrO protein</fullName>
    </recommendedName>
</protein>
<evidence type="ECO:0000313" key="2">
    <source>
        <dbReference type="EMBL" id="MDR7133414.1"/>
    </source>
</evidence>
<organism evidence="2 3">
    <name type="scientific">Lysobacter niastensis</name>
    <dbReference type="NCBI Taxonomy" id="380629"/>
    <lineage>
        <taxon>Bacteria</taxon>
        <taxon>Pseudomonadati</taxon>
        <taxon>Pseudomonadota</taxon>
        <taxon>Gammaproteobacteria</taxon>
        <taxon>Lysobacterales</taxon>
        <taxon>Lysobacteraceae</taxon>
        <taxon>Lysobacter</taxon>
    </lineage>
</organism>